<evidence type="ECO:0000259" key="4">
    <source>
        <dbReference type="PROSITE" id="PS50893"/>
    </source>
</evidence>
<evidence type="ECO:0000256" key="2">
    <source>
        <dbReference type="ARBA" id="ARBA00022741"/>
    </source>
</evidence>
<keyword evidence="1" id="KW-0813">Transport</keyword>
<comment type="caution">
    <text evidence="5">The sequence shown here is derived from an EMBL/GenBank/DDBJ whole genome shotgun (WGS) entry which is preliminary data.</text>
</comment>
<keyword evidence="2" id="KW-0547">Nucleotide-binding</keyword>
<organism evidence="5 6">
    <name type="scientific">Aeromicrobium piscarium</name>
    <dbReference type="NCBI Taxonomy" id="2590901"/>
    <lineage>
        <taxon>Bacteria</taxon>
        <taxon>Bacillati</taxon>
        <taxon>Actinomycetota</taxon>
        <taxon>Actinomycetes</taxon>
        <taxon>Propionibacteriales</taxon>
        <taxon>Nocardioidaceae</taxon>
        <taxon>Aeromicrobium</taxon>
    </lineage>
</organism>
<keyword evidence="3 5" id="KW-0067">ATP-binding</keyword>
<dbReference type="AlphaFoldDB" id="A0A554SFM0"/>
<dbReference type="RefSeq" id="WP_143912219.1">
    <property type="nucleotide sequence ID" value="NZ_VLNT01000003.1"/>
</dbReference>
<dbReference type="OrthoDB" id="9805514at2"/>
<evidence type="ECO:0000313" key="5">
    <source>
        <dbReference type="EMBL" id="TSD65149.1"/>
    </source>
</evidence>
<dbReference type="PROSITE" id="PS50893">
    <property type="entry name" value="ABC_TRANSPORTER_2"/>
    <property type="match status" value="1"/>
</dbReference>
<evidence type="ECO:0000256" key="1">
    <source>
        <dbReference type="ARBA" id="ARBA00022448"/>
    </source>
</evidence>
<dbReference type="SMART" id="SM00382">
    <property type="entry name" value="AAA"/>
    <property type="match status" value="1"/>
</dbReference>
<dbReference type="SUPFAM" id="SSF52540">
    <property type="entry name" value="P-loop containing nucleoside triphosphate hydrolases"/>
    <property type="match status" value="1"/>
</dbReference>
<dbReference type="InterPro" id="IPR032823">
    <property type="entry name" value="BCA_ABC_TP_C"/>
</dbReference>
<dbReference type="PANTHER" id="PTHR45772:SF1">
    <property type="entry name" value="ABC TRANSPORTER ATP-BINDING PROTEIN"/>
    <property type="match status" value="1"/>
</dbReference>
<dbReference type="InterPro" id="IPR003439">
    <property type="entry name" value="ABC_transporter-like_ATP-bd"/>
</dbReference>
<sequence length="261" mass="27611">MALITRSVSVHFGGVVALSDVTIGFESGVVSGVVGPNGSGKTTLFNALAGFVKLADGTVVMDEQPLDRLRPYQRLQPGILARTLQTPRSDPDMTVRESILCGFYGSLRAGMLRSMLRTPAVRRGEAGARRQVDDIIGALGLGPFADMRVGGAPIGIVRLTDVGRAMAADPKYLLLDEPAAGLDEEERARLAAKIVDVARSGVGVVLIEHNFPLIRLVCDVVTVLNNGQQIAHGTPGEVSREPQVVDAYLGKGTHESTSDDS</sequence>
<dbReference type="Proteomes" id="UP000316988">
    <property type="component" value="Unassembled WGS sequence"/>
</dbReference>
<keyword evidence="6" id="KW-1185">Reference proteome</keyword>
<dbReference type="Gene3D" id="3.40.50.300">
    <property type="entry name" value="P-loop containing nucleotide triphosphate hydrolases"/>
    <property type="match status" value="1"/>
</dbReference>
<dbReference type="InterPro" id="IPR027417">
    <property type="entry name" value="P-loop_NTPase"/>
</dbReference>
<dbReference type="Pfam" id="PF12399">
    <property type="entry name" value="BCA_ABC_TP_C"/>
    <property type="match status" value="1"/>
</dbReference>
<dbReference type="InterPro" id="IPR051120">
    <property type="entry name" value="ABC_AA/LPS_Transport"/>
</dbReference>
<dbReference type="EMBL" id="VLNT01000003">
    <property type="protein sequence ID" value="TSD65149.1"/>
    <property type="molecule type" value="Genomic_DNA"/>
</dbReference>
<reference evidence="5 6" key="1">
    <citation type="submission" date="2019-07" db="EMBL/GenBank/DDBJ databases">
        <authorList>
            <person name="Zhao L.H."/>
        </authorList>
    </citation>
    <scope>NUCLEOTIDE SEQUENCE [LARGE SCALE GENOMIC DNA]</scope>
    <source>
        <strain evidence="5 6">Co35</strain>
    </source>
</reference>
<name>A0A554SFM0_9ACTN</name>
<dbReference type="PANTHER" id="PTHR45772">
    <property type="entry name" value="CONSERVED COMPONENT OF ABC TRANSPORTER FOR NATURAL AMINO ACIDS-RELATED"/>
    <property type="match status" value="1"/>
</dbReference>
<dbReference type="GO" id="GO:0005524">
    <property type="term" value="F:ATP binding"/>
    <property type="evidence" value="ECO:0007669"/>
    <property type="project" value="UniProtKB-KW"/>
</dbReference>
<evidence type="ECO:0000256" key="3">
    <source>
        <dbReference type="ARBA" id="ARBA00022840"/>
    </source>
</evidence>
<proteinExistence type="predicted"/>
<dbReference type="InterPro" id="IPR003593">
    <property type="entry name" value="AAA+_ATPase"/>
</dbReference>
<dbReference type="GO" id="GO:0016887">
    <property type="term" value="F:ATP hydrolysis activity"/>
    <property type="evidence" value="ECO:0007669"/>
    <property type="project" value="InterPro"/>
</dbReference>
<accession>A0A554SFM0</accession>
<evidence type="ECO:0000313" key="6">
    <source>
        <dbReference type="Proteomes" id="UP000316988"/>
    </source>
</evidence>
<dbReference type="Pfam" id="PF00005">
    <property type="entry name" value="ABC_tran"/>
    <property type="match status" value="1"/>
</dbReference>
<gene>
    <name evidence="5" type="ORF">FNM00_05430</name>
</gene>
<dbReference type="GO" id="GO:0005886">
    <property type="term" value="C:plasma membrane"/>
    <property type="evidence" value="ECO:0007669"/>
    <property type="project" value="TreeGrafter"/>
</dbReference>
<protein>
    <submittedName>
        <fullName evidence="5">ABC transporter ATP-binding protein</fullName>
    </submittedName>
</protein>
<feature type="domain" description="ABC transporter" evidence="4">
    <location>
        <begin position="3"/>
        <end position="251"/>
    </location>
</feature>